<evidence type="ECO:0000313" key="2">
    <source>
        <dbReference type="Proteomes" id="UP000070544"/>
    </source>
</evidence>
<dbReference type="EMBL" id="KQ965752">
    <property type="protein sequence ID" value="KXS16414.1"/>
    <property type="molecule type" value="Genomic_DNA"/>
</dbReference>
<evidence type="ECO:0000313" key="1">
    <source>
        <dbReference type="EMBL" id="KXS16414.1"/>
    </source>
</evidence>
<accession>A0A139AIN8</accession>
<keyword evidence="2" id="KW-1185">Reference proteome</keyword>
<name>A0A139AIN8_GONPJ</name>
<proteinExistence type="predicted"/>
<dbReference type="Proteomes" id="UP000070544">
    <property type="component" value="Unassembled WGS sequence"/>
</dbReference>
<gene>
    <name evidence="1" type="ORF">M427DRAFT_290392</name>
</gene>
<dbReference type="AlphaFoldDB" id="A0A139AIN8"/>
<protein>
    <submittedName>
        <fullName evidence="1">Uncharacterized protein</fullName>
    </submittedName>
</protein>
<sequence>MESRRLKPTCHRRMFEHSFLSSPNPLPCITRWNPRFIQRTCLPPPSKDFPCTGTFHRRIAPSPHLFSCCYCFVMDLVFQ</sequence>
<reference evidence="1 2" key="1">
    <citation type="journal article" date="2015" name="Genome Biol. Evol.">
        <title>Phylogenomic analyses indicate that early fungi evolved digesting cell walls of algal ancestors of land plants.</title>
        <authorList>
            <person name="Chang Y."/>
            <person name="Wang S."/>
            <person name="Sekimoto S."/>
            <person name="Aerts A.L."/>
            <person name="Choi C."/>
            <person name="Clum A."/>
            <person name="LaButti K.M."/>
            <person name="Lindquist E.A."/>
            <person name="Yee Ngan C."/>
            <person name="Ohm R.A."/>
            <person name="Salamov A.A."/>
            <person name="Grigoriev I.V."/>
            <person name="Spatafora J.W."/>
            <person name="Berbee M.L."/>
        </authorList>
    </citation>
    <scope>NUCLEOTIDE SEQUENCE [LARGE SCALE GENOMIC DNA]</scope>
    <source>
        <strain evidence="1 2">JEL478</strain>
    </source>
</reference>
<organism evidence="1 2">
    <name type="scientific">Gonapodya prolifera (strain JEL478)</name>
    <name type="common">Monoblepharis prolifera</name>
    <dbReference type="NCBI Taxonomy" id="1344416"/>
    <lineage>
        <taxon>Eukaryota</taxon>
        <taxon>Fungi</taxon>
        <taxon>Fungi incertae sedis</taxon>
        <taxon>Chytridiomycota</taxon>
        <taxon>Chytridiomycota incertae sedis</taxon>
        <taxon>Monoblepharidomycetes</taxon>
        <taxon>Monoblepharidales</taxon>
        <taxon>Gonapodyaceae</taxon>
        <taxon>Gonapodya</taxon>
    </lineage>
</organism>